<dbReference type="Gene3D" id="2.60.120.780">
    <property type="entry name" value="PINIT domain"/>
    <property type="match status" value="1"/>
</dbReference>
<feature type="domain" description="SAP" evidence="12">
    <location>
        <begin position="20"/>
        <end position="54"/>
    </location>
</feature>
<sequence length="522" mass="57249">MAGTGPTKEEIQRLIRAVQIPSLQKAALQSICSVNGLSKTGNKSDLQKRIINLINTCAGDVQRFHEVRESLYSQSPLLKPRPTSPMPPQKTPFFPTPSALPAPPHYPLSAYNTALGNGLGPSLPQPRPQVPAPRPPNQFSTRRNPAPPVLMLTFKDFQYKPSPFYDVFSRIGDVKTCEVMSQHRNTTTITIKPQDHPYVVQQLTTNPAMRAMLFCSAGNTGIQDITFPYQSELKVNGGDIKANLRGLKNKPGSTRPVDITDSLRLKPASYMNNIEFTYALTNKIFYLVVFLCRAKPVEHLVGKITLKIRKESVIAEIAKKASDPDVVATAQNLSLKCPLSYMRLKLPCRALSCSHIQCFDATSYLQLQEQGPQWICPICNNSAPFDQLAVDEYVREILVKTPKTVEQVTIEPDGKWSVPGAKNETASAANEASLLDDDDLTVSEVFWGSNRTSTATPNRGAAPALALGTPTNGASSTPSISRSGSKRPAPEVIDLTLSDDDEPPARPVKRPNYGHSVFGDRY</sequence>
<evidence type="ECO:0000256" key="3">
    <source>
        <dbReference type="ARBA" id="ARBA00005383"/>
    </source>
</evidence>
<dbReference type="CDD" id="cd16792">
    <property type="entry name" value="SP-RING_Siz-like"/>
    <property type="match status" value="1"/>
</dbReference>
<evidence type="ECO:0000313" key="16">
    <source>
        <dbReference type="Proteomes" id="UP001287356"/>
    </source>
</evidence>
<evidence type="ECO:0000256" key="4">
    <source>
        <dbReference type="ARBA" id="ARBA00022679"/>
    </source>
</evidence>
<dbReference type="Gene3D" id="3.30.40.10">
    <property type="entry name" value="Zinc/RING finger domain, C3HC4 (zinc finger)"/>
    <property type="match status" value="1"/>
</dbReference>
<organism evidence="15 16">
    <name type="scientific">Lasiosphaeria ovina</name>
    <dbReference type="NCBI Taxonomy" id="92902"/>
    <lineage>
        <taxon>Eukaryota</taxon>
        <taxon>Fungi</taxon>
        <taxon>Dikarya</taxon>
        <taxon>Ascomycota</taxon>
        <taxon>Pezizomycotina</taxon>
        <taxon>Sordariomycetes</taxon>
        <taxon>Sordariomycetidae</taxon>
        <taxon>Sordariales</taxon>
        <taxon>Lasiosphaeriaceae</taxon>
        <taxon>Lasiosphaeria</taxon>
    </lineage>
</organism>
<keyword evidence="8" id="KW-0862">Zinc</keyword>
<reference evidence="15" key="2">
    <citation type="submission" date="2023-06" db="EMBL/GenBank/DDBJ databases">
        <authorList>
            <consortium name="Lawrence Berkeley National Laboratory"/>
            <person name="Haridas S."/>
            <person name="Hensen N."/>
            <person name="Bonometti L."/>
            <person name="Westerberg I."/>
            <person name="Brannstrom I.O."/>
            <person name="Guillou S."/>
            <person name="Cros-Aarteil S."/>
            <person name="Calhoun S."/>
            <person name="Kuo A."/>
            <person name="Mondo S."/>
            <person name="Pangilinan J."/>
            <person name="Riley R."/>
            <person name="Labutti K."/>
            <person name="Andreopoulos B."/>
            <person name="Lipzen A."/>
            <person name="Chen C."/>
            <person name="Yanf M."/>
            <person name="Daum C."/>
            <person name="Ng V."/>
            <person name="Clum A."/>
            <person name="Steindorff A."/>
            <person name="Ohm R."/>
            <person name="Martin F."/>
            <person name="Silar P."/>
            <person name="Natvig D."/>
            <person name="Lalanne C."/>
            <person name="Gautier V."/>
            <person name="Ament-Velasquez S.L."/>
            <person name="Kruys A."/>
            <person name="Hutchinson M.I."/>
            <person name="Powell A.J."/>
            <person name="Barry K."/>
            <person name="Miller A.N."/>
            <person name="Grigoriev I.V."/>
            <person name="Debuchy R."/>
            <person name="Gladieux P."/>
            <person name="Thoren M.H."/>
            <person name="Johannesson H."/>
        </authorList>
    </citation>
    <scope>NUCLEOTIDE SEQUENCE</scope>
    <source>
        <strain evidence="15">CBS 958.72</strain>
    </source>
</reference>
<dbReference type="PROSITE" id="PS51044">
    <property type="entry name" value="ZF_SP_RING"/>
    <property type="match status" value="1"/>
</dbReference>
<comment type="caution">
    <text evidence="15">The sequence shown here is derived from an EMBL/GenBank/DDBJ whole genome shotgun (WGS) entry which is preliminary data.</text>
</comment>
<comment type="subcellular location">
    <subcellularLocation>
        <location evidence="1">Nucleus</location>
    </subcellularLocation>
</comment>
<evidence type="ECO:0000259" key="13">
    <source>
        <dbReference type="PROSITE" id="PS51044"/>
    </source>
</evidence>
<evidence type="ECO:0000256" key="11">
    <source>
        <dbReference type="SAM" id="MobiDB-lite"/>
    </source>
</evidence>
<feature type="compositionally biased region" description="Pro residues" evidence="11">
    <location>
        <begin position="123"/>
        <end position="136"/>
    </location>
</feature>
<dbReference type="InterPro" id="IPR036361">
    <property type="entry name" value="SAP_dom_sf"/>
</dbReference>
<evidence type="ECO:0000256" key="2">
    <source>
        <dbReference type="ARBA" id="ARBA00004718"/>
    </source>
</evidence>
<accession>A0AAE0NF26</accession>
<evidence type="ECO:0000256" key="6">
    <source>
        <dbReference type="ARBA" id="ARBA00022771"/>
    </source>
</evidence>
<reference evidence="15" key="1">
    <citation type="journal article" date="2023" name="Mol. Phylogenet. Evol.">
        <title>Genome-scale phylogeny and comparative genomics of the fungal order Sordariales.</title>
        <authorList>
            <person name="Hensen N."/>
            <person name="Bonometti L."/>
            <person name="Westerberg I."/>
            <person name="Brannstrom I.O."/>
            <person name="Guillou S."/>
            <person name="Cros-Aarteil S."/>
            <person name="Calhoun S."/>
            <person name="Haridas S."/>
            <person name="Kuo A."/>
            <person name="Mondo S."/>
            <person name="Pangilinan J."/>
            <person name="Riley R."/>
            <person name="LaButti K."/>
            <person name="Andreopoulos B."/>
            <person name="Lipzen A."/>
            <person name="Chen C."/>
            <person name="Yan M."/>
            <person name="Daum C."/>
            <person name="Ng V."/>
            <person name="Clum A."/>
            <person name="Steindorff A."/>
            <person name="Ohm R.A."/>
            <person name="Martin F."/>
            <person name="Silar P."/>
            <person name="Natvig D.O."/>
            <person name="Lalanne C."/>
            <person name="Gautier V."/>
            <person name="Ament-Velasquez S.L."/>
            <person name="Kruys A."/>
            <person name="Hutchinson M.I."/>
            <person name="Powell A.J."/>
            <person name="Barry K."/>
            <person name="Miller A.N."/>
            <person name="Grigoriev I.V."/>
            <person name="Debuchy R."/>
            <person name="Gladieux P."/>
            <person name="Hiltunen Thoren M."/>
            <person name="Johannesson H."/>
        </authorList>
    </citation>
    <scope>NUCLEOTIDE SEQUENCE</scope>
    <source>
        <strain evidence="15">CBS 958.72</strain>
    </source>
</reference>
<feature type="region of interest" description="Disordered" evidence="11">
    <location>
        <begin position="75"/>
        <end position="99"/>
    </location>
</feature>
<evidence type="ECO:0000256" key="8">
    <source>
        <dbReference type="ARBA" id="ARBA00022833"/>
    </source>
</evidence>
<dbReference type="AlphaFoldDB" id="A0AAE0NF26"/>
<evidence type="ECO:0000259" key="14">
    <source>
        <dbReference type="PROSITE" id="PS51466"/>
    </source>
</evidence>
<dbReference type="GO" id="GO:0061665">
    <property type="term" value="F:SUMO ligase activity"/>
    <property type="evidence" value="ECO:0007669"/>
    <property type="project" value="TreeGrafter"/>
</dbReference>
<dbReference type="InterPro" id="IPR038654">
    <property type="entry name" value="PINIT_sf"/>
</dbReference>
<feature type="compositionally biased region" description="Polar residues" evidence="11">
    <location>
        <begin position="469"/>
        <end position="483"/>
    </location>
</feature>
<keyword evidence="6 10" id="KW-0863">Zinc-finger</keyword>
<keyword evidence="5" id="KW-0479">Metal-binding</keyword>
<dbReference type="GO" id="GO:0016925">
    <property type="term" value="P:protein sumoylation"/>
    <property type="evidence" value="ECO:0007669"/>
    <property type="project" value="TreeGrafter"/>
</dbReference>
<feature type="region of interest" description="Disordered" evidence="11">
    <location>
        <begin position="450"/>
        <end position="522"/>
    </location>
</feature>
<comment type="similarity">
    <text evidence="3">Belongs to the PIAS family.</text>
</comment>
<dbReference type="GO" id="GO:0008270">
    <property type="term" value="F:zinc ion binding"/>
    <property type="evidence" value="ECO:0007669"/>
    <property type="project" value="UniProtKB-KW"/>
</dbReference>
<dbReference type="Pfam" id="PF14324">
    <property type="entry name" value="PINIT"/>
    <property type="match status" value="1"/>
</dbReference>
<keyword evidence="4" id="KW-0808">Transferase</keyword>
<gene>
    <name evidence="15" type="ORF">B0T24DRAFT_519626</name>
</gene>
<comment type="pathway">
    <text evidence="2">Protein modification; protein sumoylation.</text>
</comment>
<dbReference type="Proteomes" id="UP001287356">
    <property type="component" value="Unassembled WGS sequence"/>
</dbReference>
<dbReference type="PANTHER" id="PTHR10782:SF4">
    <property type="entry name" value="TONALLI, ISOFORM E"/>
    <property type="match status" value="1"/>
</dbReference>
<dbReference type="InterPro" id="IPR023321">
    <property type="entry name" value="PINIT"/>
</dbReference>
<dbReference type="EMBL" id="JAULSN010000002">
    <property type="protein sequence ID" value="KAK3380315.1"/>
    <property type="molecule type" value="Genomic_DNA"/>
</dbReference>
<dbReference type="SMART" id="SM00513">
    <property type="entry name" value="SAP"/>
    <property type="match status" value="1"/>
</dbReference>
<dbReference type="Pfam" id="PF02037">
    <property type="entry name" value="SAP"/>
    <property type="match status" value="1"/>
</dbReference>
<feature type="region of interest" description="Disordered" evidence="11">
    <location>
        <begin position="111"/>
        <end position="145"/>
    </location>
</feature>
<evidence type="ECO:0000256" key="5">
    <source>
        <dbReference type="ARBA" id="ARBA00022723"/>
    </source>
</evidence>
<dbReference type="PANTHER" id="PTHR10782">
    <property type="entry name" value="ZINC FINGER MIZ DOMAIN-CONTAINING PROTEIN"/>
    <property type="match status" value="1"/>
</dbReference>
<dbReference type="SUPFAM" id="SSF68906">
    <property type="entry name" value="SAP domain"/>
    <property type="match status" value="1"/>
</dbReference>
<feature type="domain" description="SP-RING-type" evidence="13">
    <location>
        <begin position="322"/>
        <end position="407"/>
    </location>
</feature>
<dbReference type="PROSITE" id="PS51466">
    <property type="entry name" value="PINIT"/>
    <property type="match status" value="1"/>
</dbReference>
<evidence type="ECO:0000259" key="12">
    <source>
        <dbReference type="PROSITE" id="PS50800"/>
    </source>
</evidence>
<keyword evidence="16" id="KW-1185">Reference proteome</keyword>
<dbReference type="PROSITE" id="PS50800">
    <property type="entry name" value="SAP"/>
    <property type="match status" value="1"/>
</dbReference>
<protein>
    <submittedName>
        <fullName evidence="15">PINIT domain-containing protein</fullName>
    </submittedName>
</protein>
<evidence type="ECO:0000256" key="7">
    <source>
        <dbReference type="ARBA" id="ARBA00022786"/>
    </source>
</evidence>
<dbReference type="GO" id="GO:0000785">
    <property type="term" value="C:chromatin"/>
    <property type="evidence" value="ECO:0007669"/>
    <property type="project" value="TreeGrafter"/>
</dbReference>
<name>A0AAE0NF26_9PEZI</name>
<feature type="domain" description="PINIT" evidence="14">
    <location>
        <begin position="141"/>
        <end position="295"/>
    </location>
</feature>
<evidence type="ECO:0000256" key="9">
    <source>
        <dbReference type="ARBA" id="ARBA00023242"/>
    </source>
</evidence>
<keyword evidence="9" id="KW-0539">Nucleus</keyword>
<dbReference type="InterPro" id="IPR003034">
    <property type="entry name" value="SAP_dom"/>
</dbReference>
<dbReference type="InterPro" id="IPR013083">
    <property type="entry name" value="Znf_RING/FYVE/PHD"/>
</dbReference>
<dbReference type="GO" id="GO:0005634">
    <property type="term" value="C:nucleus"/>
    <property type="evidence" value="ECO:0007669"/>
    <property type="project" value="UniProtKB-SubCell"/>
</dbReference>
<dbReference type="InterPro" id="IPR031141">
    <property type="entry name" value="SIZ1/2_SP-RING"/>
</dbReference>
<dbReference type="InterPro" id="IPR004181">
    <property type="entry name" value="Znf_MIZ"/>
</dbReference>
<keyword evidence="7" id="KW-0833">Ubl conjugation pathway</keyword>
<evidence type="ECO:0000313" key="15">
    <source>
        <dbReference type="EMBL" id="KAK3380315.1"/>
    </source>
</evidence>
<dbReference type="Pfam" id="PF02891">
    <property type="entry name" value="zf-MIZ"/>
    <property type="match status" value="1"/>
</dbReference>
<proteinExistence type="inferred from homology"/>
<evidence type="ECO:0000256" key="10">
    <source>
        <dbReference type="PROSITE-ProRule" id="PRU00452"/>
    </source>
</evidence>
<feature type="compositionally biased region" description="Pro residues" evidence="11">
    <location>
        <begin position="82"/>
        <end position="99"/>
    </location>
</feature>
<evidence type="ECO:0000256" key="1">
    <source>
        <dbReference type="ARBA" id="ARBA00004123"/>
    </source>
</evidence>